<organism evidence="1 2">
    <name type="scientific">Synaphobranchus kaupii</name>
    <name type="common">Kaup's arrowtooth eel</name>
    <dbReference type="NCBI Taxonomy" id="118154"/>
    <lineage>
        <taxon>Eukaryota</taxon>
        <taxon>Metazoa</taxon>
        <taxon>Chordata</taxon>
        <taxon>Craniata</taxon>
        <taxon>Vertebrata</taxon>
        <taxon>Euteleostomi</taxon>
        <taxon>Actinopterygii</taxon>
        <taxon>Neopterygii</taxon>
        <taxon>Teleostei</taxon>
        <taxon>Anguilliformes</taxon>
        <taxon>Synaphobranchidae</taxon>
        <taxon>Synaphobranchus</taxon>
    </lineage>
</organism>
<protein>
    <submittedName>
        <fullName evidence="1">Uncharacterized protein</fullName>
    </submittedName>
</protein>
<dbReference type="AlphaFoldDB" id="A0A9Q1GA64"/>
<name>A0A9Q1GA64_SYNKA</name>
<comment type="caution">
    <text evidence="1">The sequence shown here is derived from an EMBL/GenBank/DDBJ whole genome shotgun (WGS) entry which is preliminary data.</text>
</comment>
<reference evidence="1" key="1">
    <citation type="journal article" date="2023" name="Science">
        <title>Genome structures resolve the early diversification of teleost fishes.</title>
        <authorList>
            <person name="Parey E."/>
            <person name="Louis A."/>
            <person name="Montfort J."/>
            <person name="Bouchez O."/>
            <person name="Roques C."/>
            <person name="Iampietro C."/>
            <person name="Lluch J."/>
            <person name="Castinel A."/>
            <person name="Donnadieu C."/>
            <person name="Desvignes T."/>
            <person name="Floi Bucao C."/>
            <person name="Jouanno E."/>
            <person name="Wen M."/>
            <person name="Mejri S."/>
            <person name="Dirks R."/>
            <person name="Jansen H."/>
            <person name="Henkel C."/>
            <person name="Chen W.J."/>
            <person name="Zahm M."/>
            <person name="Cabau C."/>
            <person name="Klopp C."/>
            <person name="Thompson A.W."/>
            <person name="Robinson-Rechavi M."/>
            <person name="Braasch I."/>
            <person name="Lecointre G."/>
            <person name="Bobe J."/>
            <person name="Postlethwait J.H."/>
            <person name="Berthelot C."/>
            <person name="Roest Crollius H."/>
            <person name="Guiguen Y."/>
        </authorList>
    </citation>
    <scope>NUCLEOTIDE SEQUENCE</scope>
    <source>
        <strain evidence="1">WJC10195</strain>
    </source>
</reference>
<dbReference type="Proteomes" id="UP001152622">
    <property type="component" value="Chromosome 1"/>
</dbReference>
<dbReference type="EMBL" id="JAINUF010000001">
    <property type="protein sequence ID" value="KAJ8379761.1"/>
    <property type="molecule type" value="Genomic_DNA"/>
</dbReference>
<keyword evidence="2" id="KW-1185">Reference proteome</keyword>
<gene>
    <name evidence="1" type="ORF">SKAU_G00005390</name>
</gene>
<proteinExistence type="predicted"/>
<sequence length="228" mass="25010">MRPNALRAVMKMSKTSLGGTDCVRCSQRTSEDDDRSDGLERNLAGKQHSRCCHTSQQLKGHDAGGRARQIKGELEAAFCLSICASALSAILVEESVFAPPAEFLQVNARKIRVAELSGSLEISQLQPDLPELRHTTQPRRVFASYNPCCRITSVKSSRSKPWLQYLTNYPLLSVLYPTLSSSGLEQLGCSCTLSGLDHPVQYQFGSGLEPLPEFKSSSGLEQSVSDFR</sequence>
<evidence type="ECO:0000313" key="1">
    <source>
        <dbReference type="EMBL" id="KAJ8379761.1"/>
    </source>
</evidence>
<accession>A0A9Q1GA64</accession>
<evidence type="ECO:0000313" key="2">
    <source>
        <dbReference type="Proteomes" id="UP001152622"/>
    </source>
</evidence>